<dbReference type="CDD" id="cd00067">
    <property type="entry name" value="GAL4"/>
    <property type="match status" value="1"/>
</dbReference>
<dbReference type="SMART" id="SM00066">
    <property type="entry name" value="GAL4"/>
    <property type="match status" value="1"/>
</dbReference>
<feature type="compositionally biased region" description="Polar residues" evidence="1">
    <location>
        <begin position="658"/>
        <end position="675"/>
    </location>
</feature>
<dbReference type="PROSITE" id="PS50048">
    <property type="entry name" value="ZN2_CY6_FUNGAL_2"/>
    <property type="match status" value="1"/>
</dbReference>
<evidence type="ECO:0000313" key="4">
    <source>
        <dbReference type="Proteomes" id="UP001377567"/>
    </source>
</evidence>
<feature type="region of interest" description="Disordered" evidence="1">
    <location>
        <begin position="658"/>
        <end position="694"/>
    </location>
</feature>
<dbReference type="AlphaFoldDB" id="A0AAV5RXI2"/>
<evidence type="ECO:0000313" key="3">
    <source>
        <dbReference type="EMBL" id="GMM56160.1"/>
    </source>
</evidence>
<feature type="region of interest" description="Disordered" evidence="1">
    <location>
        <begin position="81"/>
        <end position="102"/>
    </location>
</feature>
<evidence type="ECO:0000256" key="1">
    <source>
        <dbReference type="SAM" id="MobiDB-lite"/>
    </source>
</evidence>
<protein>
    <recommendedName>
        <fullName evidence="2">Zn(2)-C6 fungal-type domain-containing protein</fullName>
    </recommendedName>
</protein>
<sequence>MTDDTMHVRKRRRVPKSCSACRRKKLRCDRVRPMCSSCTIRQIGSCEYEEDEVSAATSREGSVGASTVHSGATANVSPVQQNVSADSAAPPTPPATSGDNPCLQFMYVHRDPHTGKTMSQGPTSLKTFVSNIHPAFTEKFDRMWKMTEPERLQWQEDHKEWLTQIEPLRNAGPLTETEVSVQEICTKLPPYNKLHSAVNTFFTASPLYDINTILSSTGTLTEFYMIFNPDVSDAWMMQDRFVKKLTGPINKYHYKLGILLMINRIVMCRDVIDPMIETYLRRLEETVVPGGSYINQIQFLLLRWFHRKVYFTKLDDTKLLHLVGRMVDTALDLGLHMDIEKVYSDYKGNMQLLKNMWLWVQFADLSISFQFGRALRISSAVYRNFAYNNVDQTPFIKKLDRFMAVARSAYDAIYLRASSPDLKTGSQQLRQFISVEFSNLGDYYGSAQDKGSALSETRILMLGLGMLISLYALRFKVLGEKSIEVKNNVAQTTMVSLHLVSCLLKHCYAEDSKNDTLHPEDELAPVPPHLNMAISLSEGVFQRAQMNLMAVIYLKITLFHKEAFRPYDLQPVEWNLNTIEVQKDNVISMKAFYDMYMEIFSQWRDPESRGMFGIFRRSYAFLLMLLVERKGRRLMEKVIELREASEKCIKNCLESRQQAEGTATGASPQKPQPSSESRDADIPPEEQEYPMDETMSTQIYNDFWDSFNSYWDDLLLDEQVPSVDFT</sequence>
<comment type="caution">
    <text evidence="3">The sequence shown here is derived from an EMBL/GenBank/DDBJ whole genome shotgun (WGS) entry which is preliminary data.</text>
</comment>
<dbReference type="Gene3D" id="4.10.240.10">
    <property type="entry name" value="Zn(2)-C6 fungal-type DNA-binding domain"/>
    <property type="match status" value="1"/>
</dbReference>
<organism evidence="3 4">
    <name type="scientific">Maudiozyma humilis</name>
    <name type="common">Sour dough yeast</name>
    <name type="synonym">Kazachstania humilis</name>
    <dbReference type="NCBI Taxonomy" id="51915"/>
    <lineage>
        <taxon>Eukaryota</taxon>
        <taxon>Fungi</taxon>
        <taxon>Dikarya</taxon>
        <taxon>Ascomycota</taxon>
        <taxon>Saccharomycotina</taxon>
        <taxon>Saccharomycetes</taxon>
        <taxon>Saccharomycetales</taxon>
        <taxon>Saccharomycetaceae</taxon>
        <taxon>Maudiozyma</taxon>
    </lineage>
</organism>
<evidence type="ECO:0000259" key="2">
    <source>
        <dbReference type="PROSITE" id="PS50048"/>
    </source>
</evidence>
<accession>A0AAV5RXI2</accession>
<feature type="domain" description="Zn(2)-C6 fungal-type" evidence="2">
    <location>
        <begin position="17"/>
        <end position="48"/>
    </location>
</feature>
<dbReference type="InterPro" id="IPR001138">
    <property type="entry name" value="Zn2Cys6_DnaBD"/>
</dbReference>
<keyword evidence="4" id="KW-1185">Reference proteome</keyword>
<dbReference type="PANTHER" id="PTHR31405:SF8">
    <property type="entry name" value="TRANSCRIPTION FACTOR PDR8-RELATED"/>
    <property type="match status" value="1"/>
</dbReference>
<proteinExistence type="predicted"/>
<dbReference type="PANTHER" id="PTHR31405">
    <property type="entry name" value="TRANSCRIPTION FACTOR PDR8-RELATED"/>
    <property type="match status" value="1"/>
</dbReference>
<dbReference type="InterPro" id="IPR036864">
    <property type="entry name" value="Zn2-C6_fun-type_DNA-bd_sf"/>
</dbReference>
<dbReference type="Proteomes" id="UP001377567">
    <property type="component" value="Unassembled WGS sequence"/>
</dbReference>
<dbReference type="GO" id="GO:0000981">
    <property type="term" value="F:DNA-binding transcription factor activity, RNA polymerase II-specific"/>
    <property type="evidence" value="ECO:0007669"/>
    <property type="project" value="InterPro"/>
</dbReference>
<dbReference type="CDD" id="cd12148">
    <property type="entry name" value="fungal_TF_MHR"/>
    <property type="match status" value="1"/>
</dbReference>
<dbReference type="SUPFAM" id="SSF57701">
    <property type="entry name" value="Zn2/Cys6 DNA-binding domain"/>
    <property type="match status" value="1"/>
</dbReference>
<dbReference type="Pfam" id="PF00172">
    <property type="entry name" value="Zn_clus"/>
    <property type="match status" value="1"/>
</dbReference>
<dbReference type="EMBL" id="BTGD01000008">
    <property type="protein sequence ID" value="GMM56160.1"/>
    <property type="molecule type" value="Genomic_DNA"/>
</dbReference>
<name>A0AAV5RXI2_MAUHU</name>
<dbReference type="InterPro" id="IPR052693">
    <property type="entry name" value="Yeast_MDR_Regulatory"/>
</dbReference>
<feature type="compositionally biased region" description="Acidic residues" evidence="1">
    <location>
        <begin position="682"/>
        <end position="691"/>
    </location>
</feature>
<reference evidence="3 4" key="1">
    <citation type="journal article" date="2023" name="Elife">
        <title>Identification of key yeast species and microbe-microbe interactions impacting larval growth of Drosophila in the wild.</title>
        <authorList>
            <person name="Mure A."/>
            <person name="Sugiura Y."/>
            <person name="Maeda R."/>
            <person name="Honda K."/>
            <person name="Sakurai N."/>
            <person name="Takahashi Y."/>
            <person name="Watada M."/>
            <person name="Katoh T."/>
            <person name="Gotoh A."/>
            <person name="Gotoh Y."/>
            <person name="Taniguchi I."/>
            <person name="Nakamura K."/>
            <person name="Hayashi T."/>
            <person name="Katayama T."/>
            <person name="Uemura T."/>
            <person name="Hattori Y."/>
        </authorList>
    </citation>
    <scope>NUCLEOTIDE SEQUENCE [LARGE SCALE GENOMIC DNA]</scope>
    <source>
        <strain evidence="3 4">KH-74</strain>
    </source>
</reference>
<gene>
    <name evidence="3" type="ORF">DAKH74_027760</name>
</gene>
<dbReference type="GO" id="GO:0008270">
    <property type="term" value="F:zinc ion binding"/>
    <property type="evidence" value="ECO:0007669"/>
    <property type="project" value="InterPro"/>
</dbReference>
<dbReference type="PROSITE" id="PS00463">
    <property type="entry name" value="ZN2_CY6_FUNGAL_1"/>
    <property type="match status" value="1"/>
</dbReference>